<proteinExistence type="predicted"/>
<organism evidence="2 3">
    <name type="scientific">Diversispora eburnea</name>
    <dbReference type="NCBI Taxonomy" id="1213867"/>
    <lineage>
        <taxon>Eukaryota</taxon>
        <taxon>Fungi</taxon>
        <taxon>Fungi incertae sedis</taxon>
        <taxon>Mucoromycota</taxon>
        <taxon>Glomeromycotina</taxon>
        <taxon>Glomeromycetes</taxon>
        <taxon>Diversisporales</taxon>
        <taxon>Diversisporaceae</taxon>
        <taxon>Diversispora</taxon>
    </lineage>
</organism>
<name>A0A9N8V2S1_9GLOM</name>
<comment type="caution">
    <text evidence="2">The sequence shown here is derived from an EMBL/GenBank/DDBJ whole genome shotgun (WGS) entry which is preliminary data.</text>
</comment>
<dbReference type="EMBL" id="CAJVPK010000026">
    <property type="protein sequence ID" value="CAG8434519.1"/>
    <property type="molecule type" value="Genomic_DNA"/>
</dbReference>
<evidence type="ECO:0000313" key="3">
    <source>
        <dbReference type="Proteomes" id="UP000789706"/>
    </source>
</evidence>
<dbReference type="AlphaFoldDB" id="A0A9N8V2S1"/>
<feature type="compositionally biased region" description="Polar residues" evidence="1">
    <location>
        <begin position="1"/>
        <end position="26"/>
    </location>
</feature>
<dbReference type="Proteomes" id="UP000789706">
    <property type="component" value="Unassembled WGS sequence"/>
</dbReference>
<gene>
    <name evidence="2" type="ORF">DEBURN_LOCUS714</name>
</gene>
<evidence type="ECO:0000256" key="1">
    <source>
        <dbReference type="SAM" id="MobiDB-lite"/>
    </source>
</evidence>
<sequence length="129" mass="13663">MDTVNERSGSGVQSRTTYSNTPTNITLGFDKNEGNTQSRPYNSYQTTKAGFSLIDLNALVKSTLEQAKFEPEVVHAAAQLLLLSNPDINSGYLVDSSSGILDVASNRSSAMSLSNLLLPDDGGSSSKAT</sequence>
<dbReference type="OrthoDB" id="2429329at2759"/>
<reference evidence="2" key="1">
    <citation type="submission" date="2021-06" db="EMBL/GenBank/DDBJ databases">
        <authorList>
            <person name="Kallberg Y."/>
            <person name="Tangrot J."/>
            <person name="Rosling A."/>
        </authorList>
    </citation>
    <scope>NUCLEOTIDE SEQUENCE</scope>
    <source>
        <strain evidence="2">AZ414A</strain>
    </source>
</reference>
<feature type="region of interest" description="Disordered" evidence="1">
    <location>
        <begin position="1"/>
        <end position="41"/>
    </location>
</feature>
<evidence type="ECO:0000313" key="2">
    <source>
        <dbReference type="EMBL" id="CAG8434519.1"/>
    </source>
</evidence>
<protein>
    <submittedName>
        <fullName evidence="2">5335_t:CDS:1</fullName>
    </submittedName>
</protein>
<keyword evidence="3" id="KW-1185">Reference proteome</keyword>
<accession>A0A9N8V2S1</accession>